<dbReference type="PROSITE" id="PS50893">
    <property type="entry name" value="ABC_TRANSPORTER_2"/>
    <property type="match status" value="2"/>
</dbReference>
<feature type="domain" description="ABC transporter" evidence="6">
    <location>
        <begin position="10"/>
        <end position="259"/>
    </location>
</feature>
<keyword evidence="2" id="KW-0813">Transport</keyword>
<evidence type="ECO:0000313" key="7">
    <source>
        <dbReference type="EMBL" id="NYJ35798.1"/>
    </source>
</evidence>
<dbReference type="NCBIfam" id="NF007739">
    <property type="entry name" value="PRK10419.1"/>
    <property type="match status" value="3"/>
</dbReference>
<dbReference type="AlphaFoldDB" id="A0A7Z0EPA5"/>
<dbReference type="InterPro" id="IPR027417">
    <property type="entry name" value="P-loop_NTPase"/>
</dbReference>
<evidence type="ECO:0000256" key="2">
    <source>
        <dbReference type="ARBA" id="ARBA00022448"/>
    </source>
</evidence>
<dbReference type="InterPro" id="IPR050319">
    <property type="entry name" value="ABC_transp_ATP-bind"/>
</dbReference>
<dbReference type="PANTHER" id="PTHR43776:SF7">
    <property type="entry name" value="D,D-DIPEPTIDE TRANSPORT ATP-BINDING PROTEIN DDPF-RELATED"/>
    <property type="match status" value="1"/>
</dbReference>
<proteinExistence type="inferred from homology"/>
<evidence type="ECO:0000256" key="3">
    <source>
        <dbReference type="ARBA" id="ARBA00022741"/>
    </source>
</evidence>
<dbReference type="Gene3D" id="3.40.50.300">
    <property type="entry name" value="P-loop containing nucleotide triphosphate hydrolases"/>
    <property type="match status" value="2"/>
</dbReference>
<keyword evidence="4 7" id="KW-0067">ATP-binding</keyword>
<gene>
    <name evidence="7" type="ORF">HNR10_003679</name>
</gene>
<keyword evidence="8" id="KW-1185">Reference proteome</keyword>
<dbReference type="GO" id="GO:0005524">
    <property type="term" value="F:ATP binding"/>
    <property type="evidence" value="ECO:0007669"/>
    <property type="project" value="UniProtKB-KW"/>
</dbReference>
<dbReference type="Pfam" id="PF08352">
    <property type="entry name" value="oligo_HPY"/>
    <property type="match status" value="2"/>
</dbReference>
<sequence length="638" mass="66685">MSSAESGPLVRVEGLSVAYRSGGGDVTVVREVSFEAAAGQTVAVVGESGSGKSTVAGALLGHLRHGSRVTGGRVVVDGRDVLSLDQRGLRELRTRDIAMVGQNAGHALTPSMRVGTQIEESLLTQGLTRGQRRERVRSLVEKVGLPDPEGIVRRYPHQLSGGQQQRVAIAMALAARPKVLVLDEPTTALDVVTQARILDLVAGLGEEFGLTSVLVSHDLGVVARMAGQVVVMREGEVVEAAGAAELFDAPRHPYTRRLLASVPRVGDRGLAEVAEDGTRTVRERVPVPDDAPEVVSLRDVTIDYGAHRAVGGVSLGLRRGEVLALVGESGSGKSTLAWSLAGLRAPSSGTMRLLGTDDGGTDASGTKGGGTEGGGAGGGGTDASGSGGGRVHGDLAVRARRRPPGVRRRVQLVFQNADTSLNPRRVVREAVRRPLRFFGLADRGRADDRARELIADVALDPALSDRLPGQLSGGQRQRVGIARALAGDPCVVVADEVTTALDVSVQASVLALLDDLRTERDLAFVFISHDLAVVRGIADRVAVMRDGLVVEEGPVEAVFSGPNHPYTRRLLDAVLEPRPVGHGGDGGATAGASAPDGDPAAVPEDRAAAPDPEWIDLGGGHRIRRWTVDADDTADKRP</sequence>
<dbReference type="SUPFAM" id="SSF52540">
    <property type="entry name" value="P-loop containing nucleoside triphosphate hydrolases"/>
    <property type="match status" value="2"/>
</dbReference>
<dbReference type="InterPro" id="IPR003593">
    <property type="entry name" value="AAA+_ATPase"/>
</dbReference>
<protein>
    <submittedName>
        <fullName evidence="7">Peptide/nickel transport system ATP-binding protein</fullName>
    </submittedName>
</protein>
<dbReference type="Pfam" id="PF00005">
    <property type="entry name" value="ABC_tran"/>
    <property type="match status" value="3"/>
</dbReference>
<dbReference type="SMART" id="SM00382">
    <property type="entry name" value="AAA"/>
    <property type="match status" value="2"/>
</dbReference>
<dbReference type="CDD" id="cd03257">
    <property type="entry name" value="ABC_NikE_OppD_transporters"/>
    <property type="match status" value="2"/>
</dbReference>
<dbReference type="InterPro" id="IPR017871">
    <property type="entry name" value="ABC_transporter-like_CS"/>
</dbReference>
<keyword evidence="3" id="KW-0547">Nucleotide-binding</keyword>
<feature type="region of interest" description="Disordered" evidence="5">
    <location>
        <begin position="577"/>
        <end position="618"/>
    </location>
</feature>
<accession>A0A7Z0EPA5</accession>
<dbReference type="GO" id="GO:0055085">
    <property type="term" value="P:transmembrane transport"/>
    <property type="evidence" value="ECO:0007669"/>
    <property type="project" value="UniProtKB-ARBA"/>
</dbReference>
<comment type="caution">
    <text evidence="7">The sequence shown here is derived from an EMBL/GenBank/DDBJ whole genome shotgun (WGS) entry which is preliminary data.</text>
</comment>
<dbReference type="GO" id="GO:0015833">
    <property type="term" value="P:peptide transport"/>
    <property type="evidence" value="ECO:0007669"/>
    <property type="project" value="InterPro"/>
</dbReference>
<dbReference type="GO" id="GO:0016887">
    <property type="term" value="F:ATP hydrolysis activity"/>
    <property type="evidence" value="ECO:0007669"/>
    <property type="project" value="InterPro"/>
</dbReference>
<evidence type="ECO:0000313" key="8">
    <source>
        <dbReference type="Proteomes" id="UP000572051"/>
    </source>
</evidence>
<dbReference type="Proteomes" id="UP000572051">
    <property type="component" value="Unassembled WGS sequence"/>
</dbReference>
<dbReference type="RefSeq" id="WP_179825199.1">
    <property type="nucleotide sequence ID" value="NZ_JACCFS010000001.1"/>
</dbReference>
<name>A0A7Z0EPA5_9ACTN</name>
<reference evidence="7 8" key="1">
    <citation type="submission" date="2020-07" db="EMBL/GenBank/DDBJ databases">
        <title>Sequencing the genomes of 1000 actinobacteria strains.</title>
        <authorList>
            <person name="Klenk H.-P."/>
        </authorList>
    </citation>
    <scope>NUCLEOTIDE SEQUENCE [LARGE SCALE GENOMIC DNA]</scope>
    <source>
        <strain evidence="7 8">DSM 44442</strain>
    </source>
</reference>
<evidence type="ECO:0000259" key="6">
    <source>
        <dbReference type="PROSITE" id="PS50893"/>
    </source>
</evidence>
<dbReference type="InterPro" id="IPR013563">
    <property type="entry name" value="Oligopep_ABC_C"/>
</dbReference>
<evidence type="ECO:0000256" key="5">
    <source>
        <dbReference type="SAM" id="MobiDB-lite"/>
    </source>
</evidence>
<dbReference type="PROSITE" id="PS00211">
    <property type="entry name" value="ABC_TRANSPORTER_1"/>
    <property type="match status" value="2"/>
</dbReference>
<organism evidence="7 8">
    <name type="scientific">Nocardiopsis aegyptia</name>
    <dbReference type="NCBI Taxonomy" id="220378"/>
    <lineage>
        <taxon>Bacteria</taxon>
        <taxon>Bacillati</taxon>
        <taxon>Actinomycetota</taxon>
        <taxon>Actinomycetes</taxon>
        <taxon>Streptosporangiales</taxon>
        <taxon>Nocardiopsidaceae</taxon>
        <taxon>Nocardiopsis</taxon>
    </lineage>
</organism>
<feature type="compositionally biased region" description="Gly residues" evidence="5">
    <location>
        <begin position="366"/>
        <end position="390"/>
    </location>
</feature>
<dbReference type="InterPro" id="IPR003439">
    <property type="entry name" value="ABC_transporter-like_ATP-bd"/>
</dbReference>
<evidence type="ECO:0000256" key="1">
    <source>
        <dbReference type="ARBA" id="ARBA00005417"/>
    </source>
</evidence>
<comment type="similarity">
    <text evidence="1">Belongs to the ABC transporter superfamily.</text>
</comment>
<evidence type="ECO:0000256" key="4">
    <source>
        <dbReference type="ARBA" id="ARBA00022840"/>
    </source>
</evidence>
<feature type="domain" description="ABC transporter" evidence="6">
    <location>
        <begin position="295"/>
        <end position="571"/>
    </location>
</feature>
<dbReference type="PANTHER" id="PTHR43776">
    <property type="entry name" value="TRANSPORT ATP-BINDING PROTEIN"/>
    <property type="match status" value="1"/>
</dbReference>
<dbReference type="NCBIfam" id="NF008453">
    <property type="entry name" value="PRK11308.1"/>
    <property type="match status" value="3"/>
</dbReference>
<feature type="compositionally biased region" description="Low complexity" evidence="5">
    <location>
        <begin position="590"/>
        <end position="602"/>
    </location>
</feature>
<dbReference type="EMBL" id="JACCFS010000001">
    <property type="protein sequence ID" value="NYJ35798.1"/>
    <property type="molecule type" value="Genomic_DNA"/>
</dbReference>
<feature type="region of interest" description="Disordered" evidence="5">
    <location>
        <begin position="349"/>
        <end position="394"/>
    </location>
</feature>